<feature type="transmembrane region" description="Helical" evidence="6">
    <location>
        <begin position="228"/>
        <end position="251"/>
    </location>
</feature>
<feature type="transmembrane region" description="Helical" evidence="6">
    <location>
        <begin position="380"/>
        <end position="400"/>
    </location>
</feature>
<keyword evidence="9" id="KW-1185">Reference proteome</keyword>
<accession>A0AA37XHK8</accession>
<dbReference type="InterPro" id="IPR011701">
    <property type="entry name" value="MFS"/>
</dbReference>
<sequence>MPLVALAYLASHLLSLLGNGIAAVALPLIVLQVTGSPLSMGAISAATAVPAVLIGLAAGVVLDRWNRRTLSATSDVISAVAIAALPVVDALVGLELWWFVVLGILGAFGDVPGMTAREVLVAAVARRSGVPLERLVGLRQALTSAALVIGPALAGTLIALLGTTGVLVVTAATSTAAALVTLLLPRDIGRVGSDGAPAPDGVAPDAVPAETPWQQITGGVAVLRRSRLLVATIVLILGLATVLAGMQGLVLPVHFTVLARPELLGLVLTALALGMLVGAALYSGLARRLSQGAWLGAGALLVTAGFVAVSTLASLPVVFAGAAVVGLGNAMLGAVLGVLQVRHTPDAARGRVLALQNSALLVAAPLGIAGAGVLAGVASASVAAFALTGVWVLALAVVLASRSLQNRPHGAPA</sequence>
<evidence type="ECO:0000313" key="9">
    <source>
        <dbReference type="Proteomes" id="UP001157161"/>
    </source>
</evidence>
<gene>
    <name evidence="8" type="ORF">GCM10025875_30260</name>
</gene>
<evidence type="ECO:0000256" key="2">
    <source>
        <dbReference type="ARBA" id="ARBA00022475"/>
    </source>
</evidence>
<dbReference type="CDD" id="cd06173">
    <property type="entry name" value="MFS_MefA_like"/>
    <property type="match status" value="1"/>
</dbReference>
<reference evidence="8" key="2">
    <citation type="submission" date="2023-02" db="EMBL/GenBank/DDBJ databases">
        <authorList>
            <person name="Sun Q."/>
            <person name="Mori K."/>
        </authorList>
    </citation>
    <scope>NUCLEOTIDE SEQUENCE</scope>
    <source>
        <strain evidence="8">NBRC 112290</strain>
    </source>
</reference>
<dbReference type="SUPFAM" id="SSF103473">
    <property type="entry name" value="MFS general substrate transporter"/>
    <property type="match status" value="1"/>
</dbReference>
<dbReference type="InterPro" id="IPR036259">
    <property type="entry name" value="MFS_trans_sf"/>
</dbReference>
<dbReference type="Pfam" id="PF07690">
    <property type="entry name" value="MFS_1"/>
    <property type="match status" value="1"/>
</dbReference>
<dbReference type="PANTHER" id="PTHR23513:SF6">
    <property type="entry name" value="MAJOR FACILITATOR SUPERFAMILY ASSOCIATED DOMAIN-CONTAINING PROTEIN"/>
    <property type="match status" value="1"/>
</dbReference>
<dbReference type="PROSITE" id="PS50850">
    <property type="entry name" value="MFS"/>
    <property type="match status" value="1"/>
</dbReference>
<keyword evidence="4 6" id="KW-1133">Transmembrane helix</keyword>
<dbReference type="RefSeq" id="WP_284251725.1">
    <property type="nucleotide sequence ID" value="NZ_BSUM01000001.1"/>
</dbReference>
<dbReference type="InterPro" id="IPR020846">
    <property type="entry name" value="MFS_dom"/>
</dbReference>
<feature type="transmembrane region" description="Helical" evidence="6">
    <location>
        <begin position="353"/>
        <end position="374"/>
    </location>
</feature>
<dbReference type="PANTHER" id="PTHR23513">
    <property type="entry name" value="INTEGRAL MEMBRANE EFFLUX PROTEIN-RELATED"/>
    <property type="match status" value="1"/>
</dbReference>
<dbReference type="Gene3D" id="1.20.1250.20">
    <property type="entry name" value="MFS general substrate transporter like domains"/>
    <property type="match status" value="1"/>
</dbReference>
<dbReference type="AlphaFoldDB" id="A0AA37XHK8"/>
<evidence type="ECO:0000313" key="8">
    <source>
        <dbReference type="EMBL" id="GMA33034.1"/>
    </source>
</evidence>
<protein>
    <recommendedName>
        <fullName evidence="7">Major facilitator superfamily (MFS) profile domain-containing protein</fullName>
    </recommendedName>
</protein>
<evidence type="ECO:0000256" key="3">
    <source>
        <dbReference type="ARBA" id="ARBA00022692"/>
    </source>
</evidence>
<reference evidence="8" key="1">
    <citation type="journal article" date="2014" name="Int. J. Syst. Evol. Microbiol.">
        <title>Complete genome sequence of Corynebacterium casei LMG S-19264T (=DSM 44701T), isolated from a smear-ripened cheese.</title>
        <authorList>
            <consortium name="US DOE Joint Genome Institute (JGI-PGF)"/>
            <person name="Walter F."/>
            <person name="Albersmeier A."/>
            <person name="Kalinowski J."/>
            <person name="Ruckert C."/>
        </authorList>
    </citation>
    <scope>NUCLEOTIDE SEQUENCE</scope>
    <source>
        <strain evidence="8">NBRC 112290</strain>
    </source>
</reference>
<evidence type="ECO:0000256" key="6">
    <source>
        <dbReference type="SAM" id="Phobius"/>
    </source>
</evidence>
<proteinExistence type="predicted"/>
<dbReference type="Proteomes" id="UP001157161">
    <property type="component" value="Unassembled WGS sequence"/>
</dbReference>
<feature type="transmembrane region" description="Helical" evidence="6">
    <location>
        <begin position="294"/>
        <end position="313"/>
    </location>
</feature>
<evidence type="ECO:0000256" key="5">
    <source>
        <dbReference type="ARBA" id="ARBA00023136"/>
    </source>
</evidence>
<dbReference type="GO" id="GO:0022857">
    <property type="term" value="F:transmembrane transporter activity"/>
    <property type="evidence" value="ECO:0007669"/>
    <property type="project" value="InterPro"/>
</dbReference>
<organism evidence="8 9">
    <name type="scientific">Litorihabitans aurantiacus</name>
    <dbReference type="NCBI Taxonomy" id="1930061"/>
    <lineage>
        <taxon>Bacteria</taxon>
        <taxon>Bacillati</taxon>
        <taxon>Actinomycetota</taxon>
        <taxon>Actinomycetes</taxon>
        <taxon>Micrococcales</taxon>
        <taxon>Beutenbergiaceae</taxon>
        <taxon>Litorihabitans</taxon>
    </lineage>
</organism>
<evidence type="ECO:0000259" key="7">
    <source>
        <dbReference type="PROSITE" id="PS50850"/>
    </source>
</evidence>
<feature type="transmembrane region" description="Helical" evidence="6">
    <location>
        <begin position="141"/>
        <end position="160"/>
    </location>
</feature>
<feature type="transmembrane region" description="Helical" evidence="6">
    <location>
        <begin position="263"/>
        <end position="282"/>
    </location>
</feature>
<feature type="domain" description="Major facilitator superfamily (MFS) profile" evidence="7">
    <location>
        <begin position="226"/>
        <end position="413"/>
    </location>
</feature>
<keyword evidence="3 6" id="KW-0812">Transmembrane</keyword>
<evidence type="ECO:0000256" key="4">
    <source>
        <dbReference type="ARBA" id="ARBA00022989"/>
    </source>
</evidence>
<evidence type="ECO:0000256" key="1">
    <source>
        <dbReference type="ARBA" id="ARBA00004651"/>
    </source>
</evidence>
<dbReference type="EMBL" id="BSUM01000001">
    <property type="protein sequence ID" value="GMA33034.1"/>
    <property type="molecule type" value="Genomic_DNA"/>
</dbReference>
<keyword evidence="5 6" id="KW-0472">Membrane</keyword>
<feature type="transmembrane region" description="Helical" evidence="6">
    <location>
        <begin position="319"/>
        <end position="341"/>
    </location>
</feature>
<comment type="caution">
    <text evidence="8">The sequence shown here is derived from an EMBL/GenBank/DDBJ whole genome shotgun (WGS) entry which is preliminary data.</text>
</comment>
<dbReference type="GO" id="GO:0005886">
    <property type="term" value="C:plasma membrane"/>
    <property type="evidence" value="ECO:0007669"/>
    <property type="project" value="UniProtKB-SubCell"/>
</dbReference>
<comment type="subcellular location">
    <subcellularLocation>
        <location evidence="1">Cell membrane</location>
        <topology evidence="1">Multi-pass membrane protein</topology>
    </subcellularLocation>
</comment>
<keyword evidence="2" id="KW-1003">Cell membrane</keyword>
<name>A0AA37XHK8_9MICO</name>
<feature type="transmembrane region" description="Helical" evidence="6">
    <location>
        <begin position="38"/>
        <end position="62"/>
    </location>
</feature>